<keyword evidence="2" id="KW-1185">Reference proteome</keyword>
<sequence>MASSSSSSYPMNQSVPRELFNMFHFIDRMIFTRLVVSLKRDPAQSMQVMALFMWLEQAGEVTDLVDRMVKWPDLLIDALADEIVLCLQCIESEYFPFPLPLDNNNIDVPFLQDLTKSGVSLRFFHDNRLSIIGGVTKNLNDVCTRAFDDILQQVMESKAAQEENAMMQQFTSYGGVDVGARPQSMGPRNHSGGGDSVLLHDQDSIDLAVQRQLLNNEMGDALSRLQISSVDEEKEVPPDDRSIFMTFSKGYPISEGELKDYITTKFGDCIDTIHMQEIPAEEQPLYARLVLNSPSAIRVLLEGKNKVKFSINGKHAWALSK</sequence>
<dbReference type="STRING" id="3775.A0A1Q3BQY0"/>
<dbReference type="EMBL" id="BDDD01000794">
    <property type="protein sequence ID" value="GAV70262.1"/>
    <property type="molecule type" value="Genomic_DNA"/>
</dbReference>
<name>A0A1Q3BQY0_CEPFO</name>
<proteinExistence type="predicted"/>
<dbReference type="OrthoDB" id="1882251at2759"/>
<accession>A0A1Q3BQY0</accession>
<dbReference type="PANTHER" id="PTHR33527">
    <property type="entry name" value="OS07G0274300 PROTEIN"/>
    <property type="match status" value="1"/>
</dbReference>
<dbReference type="AlphaFoldDB" id="A0A1Q3BQY0"/>
<protein>
    <submittedName>
        <fullName evidence="1">Uncharacterized protein</fullName>
    </submittedName>
</protein>
<comment type="caution">
    <text evidence="1">The sequence shown here is derived from an EMBL/GenBank/DDBJ whole genome shotgun (WGS) entry which is preliminary data.</text>
</comment>
<evidence type="ECO:0000313" key="2">
    <source>
        <dbReference type="Proteomes" id="UP000187406"/>
    </source>
</evidence>
<dbReference type="InParanoid" id="A0A1Q3BQY0"/>
<organism evidence="1 2">
    <name type="scientific">Cephalotus follicularis</name>
    <name type="common">Albany pitcher plant</name>
    <dbReference type="NCBI Taxonomy" id="3775"/>
    <lineage>
        <taxon>Eukaryota</taxon>
        <taxon>Viridiplantae</taxon>
        <taxon>Streptophyta</taxon>
        <taxon>Embryophyta</taxon>
        <taxon>Tracheophyta</taxon>
        <taxon>Spermatophyta</taxon>
        <taxon>Magnoliopsida</taxon>
        <taxon>eudicotyledons</taxon>
        <taxon>Gunneridae</taxon>
        <taxon>Pentapetalae</taxon>
        <taxon>rosids</taxon>
        <taxon>fabids</taxon>
        <taxon>Oxalidales</taxon>
        <taxon>Cephalotaceae</taxon>
        <taxon>Cephalotus</taxon>
    </lineage>
</organism>
<dbReference type="Proteomes" id="UP000187406">
    <property type="component" value="Unassembled WGS sequence"/>
</dbReference>
<gene>
    <name evidence="1" type="ORF">CFOL_v3_13760</name>
</gene>
<dbReference type="PANTHER" id="PTHR33527:SF28">
    <property type="entry name" value="GB|AAD43168.1"/>
    <property type="match status" value="1"/>
</dbReference>
<evidence type="ECO:0000313" key="1">
    <source>
        <dbReference type="EMBL" id="GAV70262.1"/>
    </source>
</evidence>
<reference evidence="2" key="1">
    <citation type="submission" date="2016-04" db="EMBL/GenBank/DDBJ databases">
        <title>Cephalotus genome sequencing.</title>
        <authorList>
            <person name="Fukushima K."/>
            <person name="Hasebe M."/>
            <person name="Fang X."/>
        </authorList>
    </citation>
    <scope>NUCLEOTIDE SEQUENCE [LARGE SCALE GENOMIC DNA]</scope>
    <source>
        <strain evidence="2">cv. St1</strain>
    </source>
</reference>